<comment type="caution">
    <text evidence="5">The sequence shown here is derived from an EMBL/GenBank/DDBJ whole genome shotgun (WGS) entry which is preliminary data.</text>
</comment>
<dbReference type="Pfam" id="PF15976">
    <property type="entry name" value="CooC_C"/>
    <property type="match status" value="1"/>
</dbReference>
<keyword evidence="1 2" id="KW-0732">Signal</keyword>
<evidence type="ECO:0000313" key="6">
    <source>
        <dbReference type="Proteomes" id="UP001367771"/>
    </source>
</evidence>
<reference evidence="5 6" key="1">
    <citation type="journal article" date="2013" name="Int. J. Syst. Evol. Microbiol.">
        <title>Sphingomonas kyungheensis sp. nov., a bacterium with ginsenoside-converting activity isolated from soil of a ginseng field.</title>
        <authorList>
            <person name="Son H.M."/>
            <person name="Yang J.E."/>
            <person name="Park Y."/>
            <person name="Han C.K."/>
            <person name="Kim S.G."/>
            <person name="Kook M."/>
            <person name="Yi T.H."/>
        </authorList>
    </citation>
    <scope>NUCLEOTIDE SEQUENCE [LARGE SCALE GENOMIC DNA]</scope>
    <source>
        <strain evidence="5 6">LMG 26582</strain>
    </source>
</reference>
<dbReference type="RefSeq" id="WP_336545891.1">
    <property type="nucleotide sequence ID" value="NZ_JBBBDM010000010.1"/>
</dbReference>
<protein>
    <submittedName>
        <fullName evidence="5">TcfC E-set like domain-containing protein</fullName>
    </submittedName>
</protein>
<feature type="domain" description="Pilus assembly protein C-terminal" evidence="3">
    <location>
        <begin position="736"/>
        <end position="827"/>
    </location>
</feature>
<evidence type="ECO:0000256" key="2">
    <source>
        <dbReference type="SAM" id="SignalP"/>
    </source>
</evidence>
<sequence length="841" mass="87606">MGWSTGWCALALALLGTAPAAARDAATDAPPRLAVAAPAGFDGLLAPQAALVDVYLGGRAIGQARVHYRGDRISFDAVDALVALIPDVRDPAAVRAALAIPELPAHRALVCASDIDPADCRTPTPDVAGVVFDEARFRVDLFLHPRLLAVRPAAERRYLPRPPSQLTLVDQIGGTIAGSGGYRDYALLNRALLGYGPARLRSETSYSSRYGLLADTLAAELDTPGYRLSAGVQWAPGIDLTGRRRLVGVGVQSQIDTRLDRTVIVGSPLIVSLAMRSRVDVLRDGRLLTSRSYDAGNQAIDTSGLPDGAYEVVLRITGAGGAVRDERRFFTKNAAIPTVGAPIVFAYAGVLADDRNGRFVSPSRVAFYEAGIARRLDPHLALDATLIGTDRNAMVELGGYWLGRTAQLRGAALASVTGQFGVLVQASAAEAARFHYAIDLRRVWSRGDRPLVPLGARDDAALGLGTEPAARLASGGFTQINATVNYALPRGQIALSGFYRDDRRTRASYGLGPSLTMPLIQRGGVQVTLRGDATVTNQAHAVYLGISLQRLRGTSAVSATAGLRGDGGAGVRGRAAPVGGIGAAWQTDRALGGTLALSGGVEREIDGTLARGHADWRGDAASLSADLAQPLAGSNGTTQYSLGFQTTAAVMRQGLAMQGRERNDSVILVALAGAAPDGGADDAAFEVLVDNGARGIVRPGGTLAVSVPAYRQYAVRLRPTGAALMQIDGGARTVSVYPGTVARLAWRARTVMAMFGRLLWRDGSPVADAAIRAPGAIGSTDGAGYFQIETARDATLRIAAPDGRSCAMPVRATAGASGYAALGTLICGGGSIFNQIADARP</sequence>
<name>A0ABU8H6C8_9SPHN</name>
<dbReference type="Proteomes" id="UP001367771">
    <property type="component" value="Unassembled WGS sequence"/>
</dbReference>
<keyword evidence="6" id="KW-1185">Reference proteome</keyword>
<feature type="chain" id="PRO_5045805824" evidence="2">
    <location>
        <begin position="23"/>
        <end position="841"/>
    </location>
</feature>
<evidence type="ECO:0000259" key="3">
    <source>
        <dbReference type="Pfam" id="PF15976"/>
    </source>
</evidence>
<organism evidence="5 6">
    <name type="scientific">Sphingomonas kyungheensis</name>
    <dbReference type="NCBI Taxonomy" id="1069987"/>
    <lineage>
        <taxon>Bacteria</taxon>
        <taxon>Pseudomonadati</taxon>
        <taxon>Pseudomonadota</taxon>
        <taxon>Alphaproteobacteria</taxon>
        <taxon>Sphingomonadales</taxon>
        <taxon>Sphingomonadaceae</taxon>
        <taxon>Sphingomonas</taxon>
    </lineage>
</organism>
<evidence type="ECO:0000259" key="4">
    <source>
        <dbReference type="Pfam" id="PF16967"/>
    </source>
</evidence>
<feature type="domain" description="Pilus assembly protein E-set like" evidence="4">
    <location>
        <begin position="267"/>
        <end position="332"/>
    </location>
</feature>
<evidence type="ECO:0000313" key="5">
    <source>
        <dbReference type="EMBL" id="MEI5688548.1"/>
    </source>
</evidence>
<dbReference type="InterPro" id="IPR032636">
    <property type="entry name" value="Pilus_assem_E-set-like_dom"/>
</dbReference>
<accession>A0ABU8H6C8</accession>
<dbReference type="EMBL" id="JBBBDM010000010">
    <property type="protein sequence ID" value="MEI5688548.1"/>
    <property type="molecule type" value="Genomic_DNA"/>
</dbReference>
<gene>
    <name evidence="5" type="ORF">V8201_15755</name>
</gene>
<proteinExistence type="predicted"/>
<evidence type="ECO:0000256" key="1">
    <source>
        <dbReference type="ARBA" id="ARBA00022729"/>
    </source>
</evidence>
<dbReference type="InterPro" id="IPR031917">
    <property type="entry name" value="Pilus_assem_C"/>
</dbReference>
<feature type="signal peptide" evidence="2">
    <location>
        <begin position="1"/>
        <end position="22"/>
    </location>
</feature>
<dbReference type="Pfam" id="PF16967">
    <property type="entry name" value="TcfC"/>
    <property type="match status" value="1"/>
</dbReference>